<dbReference type="SUPFAM" id="SSF53383">
    <property type="entry name" value="PLP-dependent transferases"/>
    <property type="match status" value="1"/>
</dbReference>
<evidence type="ECO:0000256" key="9">
    <source>
        <dbReference type="RuleBase" id="RU365036"/>
    </source>
</evidence>
<dbReference type="InterPro" id="IPR015421">
    <property type="entry name" value="PyrdxlP-dep_Trfase_major"/>
</dbReference>
<comment type="caution">
    <text evidence="11">The sequence shown here is derived from an EMBL/GenBank/DDBJ whole genome shotgun (WGS) entry which is preliminary data.</text>
</comment>
<dbReference type="GO" id="GO:0019544">
    <property type="term" value="P:L-arginine catabolic process to L-glutamate"/>
    <property type="evidence" value="ECO:0007669"/>
    <property type="project" value="TreeGrafter"/>
</dbReference>
<dbReference type="GO" id="GO:0005737">
    <property type="term" value="C:cytoplasm"/>
    <property type="evidence" value="ECO:0007669"/>
    <property type="project" value="TreeGrafter"/>
</dbReference>
<dbReference type="InterPro" id="IPR010164">
    <property type="entry name" value="Orn_aminotrans"/>
</dbReference>
<name>A0A9P6D3H4_9AGAR</name>
<comment type="similarity">
    <text evidence="3 8">Belongs to the class-III pyridoxal-phosphate-dependent aminotransferase family.</text>
</comment>
<dbReference type="GO" id="GO:0010121">
    <property type="term" value="P:L-arginine catabolic process to proline via ornithine"/>
    <property type="evidence" value="ECO:0007669"/>
    <property type="project" value="TreeGrafter"/>
</dbReference>
<dbReference type="InterPro" id="IPR015422">
    <property type="entry name" value="PyrdxlP-dep_Trfase_small"/>
</dbReference>
<dbReference type="InterPro" id="IPR015424">
    <property type="entry name" value="PyrdxlP-dep_Trfase"/>
</dbReference>
<dbReference type="Gene3D" id="3.90.1150.10">
    <property type="entry name" value="Aspartate Aminotransferase, domain 1"/>
    <property type="match status" value="1"/>
</dbReference>
<evidence type="ECO:0000256" key="2">
    <source>
        <dbReference type="ARBA" id="ARBA00004998"/>
    </source>
</evidence>
<keyword evidence="12" id="KW-1185">Reference proteome</keyword>
<keyword evidence="5 9" id="KW-0032">Aminotransferase</keyword>
<evidence type="ECO:0000256" key="8">
    <source>
        <dbReference type="RuleBase" id="RU003560"/>
    </source>
</evidence>
<dbReference type="Pfam" id="PF00202">
    <property type="entry name" value="Aminotran_3"/>
    <property type="match status" value="1"/>
</dbReference>
<dbReference type="AlphaFoldDB" id="A0A9P6D3H4"/>
<evidence type="ECO:0000256" key="1">
    <source>
        <dbReference type="ARBA" id="ARBA00001933"/>
    </source>
</evidence>
<dbReference type="GO" id="GO:0004587">
    <property type="term" value="F:ornithine aminotransferase activity"/>
    <property type="evidence" value="ECO:0007669"/>
    <property type="project" value="UniProtKB-EC"/>
</dbReference>
<dbReference type="PIRSF" id="PIRSF000521">
    <property type="entry name" value="Transaminase_4ab_Lys_Orn"/>
    <property type="match status" value="1"/>
</dbReference>
<dbReference type="PROSITE" id="PS00600">
    <property type="entry name" value="AA_TRANSFER_CLASS_3"/>
    <property type="match status" value="1"/>
</dbReference>
<dbReference type="EMBL" id="MU155176">
    <property type="protein sequence ID" value="KAF9481628.1"/>
    <property type="molecule type" value="Genomic_DNA"/>
</dbReference>
<proteinExistence type="inferred from homology"/>
<dbReference type="OrthoDB" id="10261433at2759"/>
<protein>
    <recommendedName>
        <fullName evidence="4 9">Ornithine aminotransferase</fullName>
        <ecNumber evidence="4 9">2.6.1.13</ecNumber>
    </recommendedName>
</protein>
<comment type="pathway">
    <text evidence="2 9">Amino-acid biosynthesis; L-proline biosynthesis; L-glutamate 5-semialdehyde from L-ornithine: step 1/1.</text>
</comment>
<dbReference type="FunFam" id="3.90.1150.10:FF:000152">
    <property type="entry name" value="Ornithine aminotransferase"/>
    <property type="match status" value="1"/>
</dbReference>
<dbReference type="CDD" id="cd00610">
    <property type="entry name" value="OAT_like"/>
    <property type="match status" value="1"/>
</dbReference>
<dbReference type="GO" id="GO:0042802">
    <property type="term" value="F:identical protein binding"/>
    <property type="evidence" value="ECO:0007669"/>
    <property type="project" value="TreeGrafter"/>
</dbReference>
<evidence type="ECO:0000313" key="11">
    <source>
        <dbReference type="EMBL" id="KAF9481628.1"/>
    </source>
</evidence>
<dbReference type="PANTHER" id="PTHR11986">
    <property type="entry name" value="AMINOTRANSFERASE CLASS III"/>
    <property type="match status" value="1"/>
</dbReference>
<dbReference type="Proteomes" id="UP000807469">
    <property type="component" value="Unassembled WGS sequence"/>
</dbReference>
<accession>A0A9P6D3H4</accession>
<evidence type="ECO:0000256" key="10">
    <source>
        <dbReference type="SAM" id="MobiDB-lite"/>
    </source>
</evidence>
<dbReference type="InterPro" id="IPR005814">
    <property type="entry name" value="Aminotrans_3"/>
</dbReference>
<dbReference type="InterPro" id="IPR049704">
    <property type="entry name" value="Aminotrans_3_PPA_site"/>
</dbReference>
<evidence type="ECO:0000256" key="6">
    <source>
        <dbReference type="ARBA" id="ARBA00022679"/>
    </source>
</evidence>
<evidence type="ECO:0000256" key="4">
    <source>
        <dbReference type="ARBA" id="ARBA00012924"/>
    </source>
</evidence>
<feature type="region of interest" description="Disordered" evidence="10">
    <location>
        <begin position="1"/>
        <end position="36"/>
    </location>
</feature>
<dbReference type="PANTHER" id="PTHR11986:SF18">
    <property type="entry name" value="ORNITHINE AMINOTRANSFERASE, MITOCHONDRIAL"/>
    <property type="match status" value="1"/>
</dbReference>
<comment type="cofactor">
    <cofactor evidence="1 9">
        <name>pyridoxal 5'-phosphate</name>
        <dbReference type="ChEBI" id="CHEBI:597326"/>
    </cofactor>
</comment>
<gene>
    <name evidence="11" type="ORF">BDN70DRAFT_876107</name>
</gene>
<dbReference type="Gene3D" id="3.40.640.10">
    <property type="entry name" value="Type I PLP-dependent aspartate aminotransferase-like (Major domain)"/>
    <property type="match status" value="1"/>
</dbReference>
<dbReference type="FunFam" id="3.40.640.10:FF:000011">
    <property type="entry name" value="Ornithine aminotransferase"/>
    <property type="match status" value="1"/>
</dbReference>
<dbReference type="GO" id="GO:0030170">
    <property type="term" value="F:pyridoxal phosphate binding"/>
    <property type="evidence" value="ECO:0007669"/>
    <property type="project" value="InterPro"/>
</dbReference>
<evidence type="ECO:0000313" key="12">
    <source>
        <dbReference type="Proteomes" id="UP000807469"/>
    </source>
</evidence>
<dbReference type="NCBIfam" id="TIGR01885">
    <property type="entry name" value="Orn_aminotrans"/>
    <property type="match status" value="1"/>
</dbReference>
<keyword evidence="6 9" id="KW-0808">Transferase</keyword>
<reference evidence="11" key="1">
    <citation type="submission" date="2020-11" db="EMBL/GenBank/DDBJ databases">
        <authorList>
            <consortium name="DOE Joint Genome Institute"/>
            <person name="Ahrendt S."/>
            <person name="Riley R."/>
            <person name="Andreopoulos W."/>
            <person name="Labutti K."/>
            <person name="Pangilinan J."/>
            <person name="Ruiz-Duenas F.J."/>
            <person name="Barrasa J.M."/>
            <person name="Sanchez-Garcia M."/>
            <person name="Camarero S."/>
            <person name="Miyauchi S."/>
            <person name="Serrano A."/>
            <person name="Linde D."/>
            <person name="Babiker R."/>
            <person name="Drula E."/>
            <person name="Ayuso-Fernandez I."/>
            <person name="Pacheco R."/>
            <person name="Padilla G."/>
            <person name="Ferreira P."/>
            <person name="Barriuso J."/>
            <person name="Kellner H."/>
            <person name="Castanera R."/>
            <person name="Alfaro M."/>
            <person name="Ramirez L."/>
            <person name="Pisabarro A.G."/>
            <person name="Kuo A."/>
            <person name="Tritt A."/>
            <person name="Lipzen A."/>
            <person name="He G."/>
            <person name="Yan M."/>
            <person name="Ng V."/>
            <person name="Cullen D."/>
            <person name="Martin F."/>
            <person name="Rosso M.-N."/>
            <person name="Henrissat B."/>
            <person name="Hibbett D."/>
            <person name="Martinez A.T."/>
            <person name="Grigoriev I.V."/>
        </authorList>
    </citation>
    <scope>NUCLEOTIDE SEQUENCE</scope>
    <source>
        <strain evidence="11">CIRM-BRFM 674</strain>
    </source>
</reference>
<evidence type="ECO:0000256" key="3">
    <source>
        <dbReference type="ARBA" id="ARBA00008954"/>
    </source>
</evidence>
<evidence type="ECO:0000256" key="7">
    <source>
        <dbReference type="ARBA" id="ARBA00022898"/>
    </source>
</evidence>
<dbReference type="EC" id="2.6.1.13" evidence="4 9"/>
<keyword evidence="7 8" id="KW-0663">Pyridoxal phosphate</keyword>
<comment type="catalytic activity">
    <reaction evidence="9">
        <text>a 2-oxocarboxylate + L-ornithine = L-glutamate 5-semialdehyde + an L-alpha-amino acid</text>
        <dbReference type="Rhea" id="RHEA:13877"/>
        <dbReference type="ChEBI" id="CHEBI:35179"/>
        <dbReference type="ChEBI" id="CHEBI:46911"/>
        <dbReference type="ChEBI" id="CHEBI:58066"/>
        <dbReference type="ChEBI" id="CHEBI:59869"/>
        <dbReference type="EC" id="2.6.1.13"/>
    </reaction>
</comment>
<dbReference type="InterPro" id="IPR050103">
    <property type="entry name" value="Class-III_PLP-dep_AT"/>
</dbReference>
<evidence type="ECO:0000256" key="5">
    <source>
        <dbReference type="ARBA" id="ARBA00022576"/>
    </source>
</evidence>
<organism evidence="11 12">
    <name type="scientific">Pholiota conissans</name>
    <dbReference type="NCBI Taxonomy" id="109636"/>
    <lineage>
        <taxon>Eukaryota</taxon>
        <taxon>Fungi</taxon>
        <taxon>Dikarya</taxon>
        <taxon>Basidiomycota</taxon>
        <taxon>Agaricomycotina</taxon>
        <taxon>Agaricomycetes</taxon>
        <taxon>Agaricomycetidae</taxon>
        <taxon>Agaricales</taxon>
        <taxon>Agaricineae</taxon>
        <taxon>Strophariaceae</taxon>
        <taxon>Pholiota</taxon>
    </lineage>
</organism>
<sequence>MTPTRGIGAATPITATSSSTSTNSGKTSSTKGSGKAGLSSVEVISLEHEYGAHNYHPLPVVFESAKGAKVWDPEGTEYIDMLSAYSAVNQGHCHPRIVGTLVAQAQKLTLSSRAFYNSVFGKFAQQITTMFGYDMVLPMNTGAEAVETAVKLARKWAYMRKGVEEGKAIVLSVDGNFHGRTLGIISMSTDPESRGGFGPYLEGVGPVYADEEGESQLIGYGVLEDVERALNIHGHNVAAFLVEPIQGEAGIVVPPEGYLKGVADLCKKHNVLLICDEIQTGLCRTGKMLACEYEGIRPDVVLLGKALSGGVYPVSAVLADKDVMLCIQPGEHGSTYGGNPLGCAVAMTALNVLIEERLAERAFVLGEYFRKAIRDLKSPLVKEVRGRGLLNAVVIDEERSRKEGKGRTAWQFCLLLKSRGVLAKPTHVNIIRFAPPLVIEEEDLREAVKIIGECLADLNEIDEIPGDDTTAH</sequence>